<dbReference type="GO" id="GO:0005829">
    <property type="term" value="C:cytosol"/>
    <property type="evidence" value="ECO:0007669"/>
    <property type="project" value="TreeGrafter"/>
</dbReference>
<dbReference type="Proteomes" id="UP000192284">
    <property type="component" value="Unassembled WGS sequence"/>
</dbReference>
<dbReference type="PANTHER" id="PTHR21240">
    <property type="entry name" value="2-AMINO-3-CARBOXYLMUCONATE-6-SEMIALDEHYDE DECARBOXYLASE"/>
    <property type="match status" value="1"/>
</dbReference>
<feature type="domain" description="Amidohydrolase-related" evidence="2">
    <location>
        <begin position="51"/>
        <end position="330"/>
    </location>
</feature>
<comment type="caution">
    <text evidence="3">The sequence shown here is derived from an EMBL/GenBank/DDBJ whole genome shotgun (WGS) entry which is preliminary data.</text>
</comment>
<name>A0A1W9ZXD4_MYCAN</name>
<proteinExistence type="predicted"/>
<dbReference type="GO" id="GO:0019748">
    <property type="term" value="P:secondary metabolic process"/>
    <property type="evidence" value="ECO:0007669"/>
    <property type="project" value="TreeGrafter"/>
</dbReference>
<protein>
    <submittedName>
        <fullName evidence="3">Amidohydrolase</fullName>
    </submittedName>
</protein>
<evidence type="ECO:0000313" key="4">
    <source>
        <dbReference type="Proteomes" id="UP000192284"/>
    </source>
</evidence>
<sequence length="330" mass="36224">MRIIALEEHFATPGTFEGPGREFVDHLASSTSQTFPASPSQLVERLYDLSDGRIAAMDAAGVDVQVLSLTSPGLEQLRAPDAIAAAREVNDQLARAIQRHPERFAGFAALPTADPVAAADELQRAVREYRFVGAIINGHCQGRRLDDEFFWPILQRAEELGAPLYLHPTPPPASVFEPLYAGNYPASVAFLLSTAAWGWHIETATHLLRLILSGAFDRFPRLQVIIGHMGEALPAMLPRLDVVLTAAATNLNYPMSHYLRHNVYYTFAGFNWTPQFLALLLQVGVDRIMFATDYPYSPMPEATAFLAGIPVSPQDRAQIAHGNAEQLLGL</sequence>
<evidence type="ECO:0000313" key="3">
    <source>
        <dbReference type="EMBL" id="ORA22460.1"/>
    </source>
</evidence>
<gene>
    <name evidence="3" type="ORF">BST12_09300</name>
</gene>
<keyword evidence="3" id="KW-0378">Hydrolase</keyword>
<dbReference type="GO" id="GO:0016831">
    <property type="term" value="F:carboxy-lyase activity"/>
    <property type="evidence" value="ECO:0007669"/>
    <property type="project" value="InterPro"/>
</dbReference>
<dbReference type="PANTHER" id="PTHR21240:SF30">
    <property type="entry name" value="AMIDOHYDROLASE-RELATED DOMAIN-CONTAINING PROTEIN-RELATED"/>
    <property type="match status" value="1"/>
</dbReference>
<dbReference type="Gene3D" id="3.20.20.140">
    <property type="entry name" value="Metal-dependent hydrolases"/>
    <property type="match status" value="1"/>
</dbReference>
<keyword evidence="4" id="KW-1185">Reference proteome</keyword>
<dbReference type="InterPro" id="IPR032465">
    <property type="entry name" value="ACMSD"/>
</dbReference>
<evidence type="ECO:0000256" key="1">
    <source>
        <dbReference type="ARBA" id="ARBA00023239"/>
    </source>
</evidence>
<dbReference type="GO" id="GO:0016787">
    <property type="term" value="F:hydrolase activity"/>
    <property type="evidence" value="ECO:0007669"/>
    <property type="project" value="UniProtKB-KW"/>
</dbReference>
<dbReference type="Pfam" id="PF04909">
    <property type="entry name" value="Amidohydro_2"/>
    <property type="match status" value="1"/>
</dbReference>
<dbReference type="InterPro" id="IPR006680">
    <property type="entry name" value="Amidohydro-rel"/>
</dbReference>
<dbReference type="AlphaFoldDB" id="A0A1W9ZXD4"/>
<organism evidence="3 4">
    <name type="scientific">Mycobacterium angelicum</name>
    <dbReference type="NCBI Taxonomy" id="470074"/>
    <lineage>
        <taxon>Bacteria</taxon>
        <taxon>Bacillati</taxon>
        <taxon>Actinomycetota</taxon>
        <taxon>Actinomycetes</taxon>
        <taxon>Mycobacteriales</taxon>
        <taxon>Mycobacteriaceae</taxon>
        <taxon>Mycobacterium</taxon>
    </lineage>
</organism>
<keyword evidence="1" id="KW-0456">Lyase</keyword>
<dbReference type="SUPFAM" id="SSF51556">
    <property type="entry name" value="Metallo-dependent hydrolases"/>
    <property type="match status" value="1"/>
</dbReference>
<evidence type="ECO:0000259" key="2">
    <source>
        <dbReference type="Pfam" id="PF04909"/>
    </source>
</evidence>
<dbReference type="EMBL" id="MVHE01000010">
    <property type="protein sequence ID" value="ORA22460.1"/>
    <property type="molecule type" value="Genomic_DNA"/>
</dbReference>
<dbReference type="InterPro" id="IPR032466">
    <property type="entry name" value="Metal_Hydrolase"/>
</dbReference>
<accession>A0A1W9ZXD4</accession>
<reference evidence="3 4" key="1">
    <citation type="submission" date="2017-02" db="EMBL/GenBank/DDBJ databases">
        <title>The new phylogeny of genus Mycobacterium.</title>
        <authorList>
            <person name="Tortoli E."/>
            <person name="Trovato A."/>
            <person name="Cirillo D.M."/>
        </authorList>
    </citation>
    <scope>NUCLEOTIDE SEQUENCE [LARGE SCALE GENOMIC DNA]</scope>
    <source>
        <strain evidence="3 4">DSM 45057</strain>
    </source>
</reference>